<sequence>FLNGVSAAVFLTIFGFASMSQLTDDFAVYASNDLQPLEVMDSETEAYVYDIASYLVDTSDDIWETIMFLDEIQYEPVIAMNNRGVE</sequence>
<feature type="non-terminal residue" evidence="1">
    <location>
        <position position="1"/>
    </location>
</feature>
<name>A0A382TJW1_9ZZZZ</name>
<reference evidence="1" key="1">
    <citation type="submission" date="2018-05" db="EMBL/GenBank/DDBJ databases">
        <authorList>
            <person name="Lanie J.A."/>
            <person name="Ng W.-L."/>
            <person name="Kazmierczak K.M."/>
            <person name="Andrzejewski T.M."/>
            <person name="Davidsen T.M."/>
            <person name="Wayne K.J."/>
            <person name="Tettelin H."/>
            <person name="Glass J.I."/>
            <person name="Rusch D."/>
            <person name="Podicherti R."/>
            <person name="Tsui H.-C.T."/>
            <person name="Winkler M.E."/>
        </authorList>
    </citation>
    <scope>NUCLEOTIDE SEQUENCE</scope>
</reference>
<proteinExistence type="predicted"/>
<dbReference type="AlphaFoldDB" id="A0A382TJW1"/>
<organism evidence="1">
    <name type="scientific">marine metagenome</name>
    <dbReference type="NCBI Taxonomy" id="408172"/>
    <lineage>
        <taxon>unclassified sequences</taxon>
        <taxon>metagenomes</taxon>
        <taxon>ecological metagenomes</taxon>
    </lineage>
</organism>
<gene>
    <name evidence="1" type="ORF">METZ01_LOCUS374906</name>
</gene>
<protein>
    <submittedName>
        <fullName evidence="1">Uncharacterized protein</fullName>
    </submittedName>
</protein>
<accession>A0A382TJW1</accession>
<evidence type="ECO:0000313" key="1">
    <source>
        <dbReference type="EMBL" id="SVD22052.1"/>
    </source>
</evidence>
<dbReference type="EMBL" id="UINC01136975">
    <property type="protein sequence ID" value="SVD22052.1"/>
    <property type="molecule type" value="Genomic_DNA"/>
</dbReference>